<sequence length="68" mass="7570">MTAHRRMDWAALLRAGVQRLRLTPCEFWALTPAELALMLGQSAGVAPMARDELDALLAAYPDEERSDE</sequence>
<keyword evidence="2" id="KW-1185">Reference proteome</keyword>
<dbReference type="Pfam" id="PF09550">
    <property type="entry name" value="Phage_TAC_6"/>
    <property type="match status" value="1"/>
</dbReference>
<evidence type="ECO:0000313" key="1">
    <source>
        <dbReference type="EMBL" id="MEJ5216838.1"/>
    </source>
</evidence>
<dbReference type="InterPro" id="IPR011739">
    <property type="entry name" value="GTA_rcc01693"/>
</dbReference>
<dbReference type="InterPro" id="IPR019056">
    <property type="entry name" value="Phage_TAC_6"/>
</dbReference>
<name>A0ABU8QBN5_9RHOB</name>
<accession>A0ABU8QBN5</accession>
<gene>
    <name evidence="1" type="ORF">WG622_01175</name>
</gene>
<organism evidence="1 2">
    <name type="scientific">Cognatishimia coralii</name>
    <dbReference type="NCBI Taxonomy" id="3083254"/>
    <lineage>
        <taxon>Bacteria</taxon>
        <taxon>Pseudomonadati</taxon>
        <taxon>Pseudomonadota</taxon>
        <taxon>Alphaproteobacteria</taxon>
        <taxon>Rhodobacterales</taxon>
        <taxon>Paracoccaceae</taxon>
        <taxon>Cognatishimia</taxon>
    </lineage>
</organism>
<dbReference type="RefSeq" id="WP_339401918.1">
    <property type="nucleotide sequence ID" value="NZ_JBBGAZ010000001.1"/>
</dbReference>
<protein>
    <submittedName>
        <fullName evidence="1">Rcc01693 family protein</fullName>
    </submittedName>
</protein>
<proteinExistence type="predicted"/>
<dbReference type="NCBIfam" id="TIGR02216">
    <property type="entry name" value="phage_TIGR02216"/>
    <property type="match status" value="1"/>
</dbReference>
<dbReference type="Proteomes" id="UP001368270">
    <property type="component" value="Unassembled WGS sequence"/>
</dbReference>
<reference evidence="1 2" key="1">
    <citation type="submission" date="2024-03" db="EMBL/GenBank/DDBJ databases">
        <title>Cognatishimia coralii sp. nov., a marine bacterium isolated from coral surrounding seawater.</title>
        <authorList>
            <person name="Liu X."/>
            <person name="Liu S."/>
            <person name="Sun H."/>
            <person name="Zhang Y."/>
        </authorList>
    </citation>
    <scope>NUCLEOTIDE SEQUENCE [LARGE SCALE GENOMIC DNA]</scope>
    <source>
        <strain evidence="1 2">D5M38</strain>
    </source>
</reference>
<comment type="caution">
    <text evidence="1">The sequence shown here is derived from an EMBL/GenBank/DDBJ whole genome shotgun (WGS) entry which is preliminary data.</text>
</comment>
<dbReference type="EMBL" id="JBBGAZ010000001">
    <property type="protein sequence ID" value="MEJ5216838.1"/>
    <property type="molecule type" value="Genomic_DNA"/>
</dbReference>
<evidence type="ECO:0000313" key="2">
    <source>
        <dbReference type="Proteomes" id="UP001368270"/>
    </source>
</evidence>